<reference evidence="4" key="1">
    <citation type="submission" date="2020-07" db="EMBL/GenBank/DDBJ databases">
        <title>Clarias magur genome sequencing, assembly and annotation.</title>
        <authorList>
            <person name="Kushwaha B."/>
            <person name="Kumar R."/>
            <person name="Das P."/>
            <person name="Joshi C.G."/>
            <person name="Kumar D."/>
            <person name="Nagpure N.S."/>
            <person name="Pandey M."/>
            <person name="Agarwal S."/>
            <person name="Srivastava S."/>
            <person name="Singh M."/>
            <person name="Sahoo L."/>
            <person name="Jayasankar P."/>
            <person name="Meher P.K."/>
            <person name="Koringa P.G."/>
            <person name="Iquebal M.A."/>
            <person name="Das S.P."/>
            <person name="Bit A."/>
            <person name="Patnaik S."/>
            <person name="Patel N."/>
            <person name="Shah T.M."/>
            <person name="Hinsu A."/>
            <person name="Jena J.K."/>
        </authorList>
    </citation>
    <scope>NUCLEOTIDE SEQUENCE</scope>
    <source>
        <strain evidence="4">CIFAMagur01</strain>
        <tissue evidence="4">Testis</tissue>
    </source>
</reference>
<dbReference type="Gene3D" id="1.25.40.20">
    <property type="entry name" value="Ankyrin repeat-containing domain"/>
    <property type="match status" value="2"/>
</dbReference>
<keyword evidence="5" id="KW-1185">Reference proteome</keyword>
<evidence type="ECO:0000313" key="5">
    <source>
        <dbReference type="Proteomes" id="UP000727407"/>
    </source>
</evidence>
<feature type="non-terminal residue" evidence="4">
    <location>
        <position position="74"/>
    </location>
</feature>
<dbReference type="Pfam" id="PF12796">
    <property type="entry name" value="Ank_2"/>
    <property type="match status" value="1"/>
</dbReference>
<dbReference type="AlphaFoldDB" id="A0A8J4UFY2"/>
<dbReference type="PANTHER" id="PTHR24171:SF9">
    <property type="entry name" value="ANKYRIN REPEAT DOMAIN-CONTAINING PROTEIN 39"/>
    <property type="match status" value="1"/>
</dbReference>
<evidence type="ECO:0000256" key="1">
    <source>
        <dbReference type="ARBA" id="ARBA00022737"/>
    </source>
</evidence>
<dbReference type="InterPro" id="IPR002110">
    <property type="entry name" value="Ankyrin_rpt"/>
</dbReference>
<comment type="caution">
    <text evidence="4">The sequence shown here is derived from an EMBL/GenBank/DDBJ whole genome shotgun (WGS) entry which is preliminary data.</text>
</comment>
<name>A0A8J4UFY2_CLAMG</name>
<dbReference type="PANTHER" id="PTHR24171">
    <property type="entry name" value="ANKYRIN REPEAT DOMAIN-CONTAINING PROTEIN 39-RELATED"/>
    <property type="match status" value="1"/>
</dbReference>
<gene>
    <name evidence="4" type="ORF">DAT39_002959</name>
</gene>
<keyword evidence="1" id="KW-0677">Repeat</keyword>
<organism evidence="4 5">
    <name type="scientific">Clarias magur</name>
    <name type="common">Asian catfish</name>
    <name type="synonym">Macropteronotus magur</name>
    <dbReference type="NCBI Taxonomy" id="1594786"/>
    <lineage>
        <taxon>Eukaryota</taxon>
        <taxon>Metazoa</taxon>
        <taxon>Chordata</taxon>
        <taxon>Craniata</taxon>
        <taxon>Vertebrata</taxon>
        <taxon>Euteleostomi</taxon>
        <taxon>Actinopterygii</taxon>
        <taxon>Neopterygii</taxon>
        <taxon>Teleostei</taxon>
        <taxon>Ostariophysi</taxon>
        <taxon>Siluriformes</taxon>
        <taxon>Clariidae</taxon>
        <taxon>Clarias</taxon>
    </lineage>
</organism>
<feature type="repeat" description="ANK" evidence="3">
    <location>
        <begin position="34"/>
        <end position="66"/>
    </location>
</feature>
<protein>
    <submittedName>
        <fullName evidence="4">Ankyrin repeat domain-containing protein 39</fullName>
    </submittedName>
</protein>
<dbReference type="EMBL" id="QNUK01000023">
    <property type="protein sequence ID" value="KAF5907343.1"/>
    <property type="molecule type" value="Genomic_DNA"/>
</dbReference>
<dbReference type="PROSITE" id="PS50297">
    <property type="entry name" value="ANK_REP_REGION"/>
    <property type="match status" value="1"/>
</dbReference>
<keyword evidence="2 3" id="KW-0040">ANK repeat</keyword>
<dbReference type="Proteomes" id="UP000727407">
    <property type="component" value="Unassembled WGS sequence"/>
</dbReference>
<accession>A0A8J4UFY2</accession>
<evidence type="ECO:0000313" key="4">
    <source>
        <dbReference type="EMBL" id="KAF5907343.1"/>
    </source>
</evidence>
<dbReference type="PROSITE" id="PS50088">
    <property type="entry name" value="ANK_REPEAT"/>
    <property type="match status" value="1"/>
</dbReference>
<dbReference type="SMART" id="SM00248">
    <property type="entry name" value="ANK"/>
    <property type="match status" value="2"/>
</dbReference>
<dbReference type="InterPro" id="IPR036770">
    <property type="entry name" value="Ankyrin_rpt-contain_sf"/>
</dbReference>
<dbReference type="SUPFAM" id="SSF48403">
    <property type="entry name" value="Ankyrin repeat"/>
    <property type="match status" value="1"/>
</dbReference>
<proteinExistence type="predicted"/>
<evidence type="ECO:0000256" key="2">
    <source>
        <dbReference type="ARBA" id="ARBA00023043"/>
    </source>
</evidence>
<evidence type="ECO:0000256" key="3">
    <source>
        <dbReference type="PROSITE-ProRule" id="PRU00023"/>
    </source>
</evidence>
<sequence>MHCFSQHYASRSAHKSVCELLLDHGACANSQTHGGATALHRAAYCGHINIVKLLLNRGANPGLTDDDGSTPLHK</sequence>
<dbReference type="OrthoDB" id="539213at2759"/>